<comment type="similarity">
    <text evidence="1 7">Belongs to the PstS family.</text>
</comment>
<accession>A0A1X0A962</accession>
<evidence type="ECO:0000256" key="4">
    <source>
        <dbReference type="ARBA" id="ARBA00022729"/>
    </source>
</evidence>
<dbReference type="PANTHER" id="PTHR42996">
    <property type="entry name" value="PHOSPHATE-BINDING PROTEIN PSTS"/>
    <property type="match status" value="1"/>
</dbReference>
<proteinExistence type="inferred from homology"/>
<feature type="binding site" evidence="8">
    <location>
        <begin position="191"/>
        <end position="193"/>
    </location>
    <ligand>
        <name>phosphate</name>
        <dbReference type="ChEBI" id="CHEBI:43474"/>
    </ligand>
</feature>
<evidence type="ECO:0000256" key="9">
    <source>
        <dbReference type="SAM" id="SignalP"/>
    </source>
</evidence>
<evidence type="ECO:0000259" key="10">
    <source>
        <dbReference type="Pfam" id="PF12849"/>
    </source>
</evidence>
<feature type="signal peptide" evidence="9">
    <location>
        <begin position="1"/>
        <end position="27"/>
    </location>
</feature>
<dbReference type="OrthoDB" id="9801510at2"/>
<feature type="binding site" evidence="8">
    <location>
        <position position="104"/>
    </location>
    <ligand>
        <name>phosphate</name>
        <dbReference type="ChEBI" id="CHEBI:43474"/>
    </ligand>
</feature>
<evidence type="ECO:0000256" key="7">
    <source>
        <dbReference type="PIRNR" id="PIRNR002756"/>
    </source>
</evidence>
<evidence type="ECO:0000313" key="12">
    <source>
        <dbReference type="Proteomes" id="UP000192284"/>
    </source>
</evidence>
<dbReference type="AlphaFoldDB" id="A0A1X0A962"/>
<dbReference type="CDD" id="cd13565">
    <property type="entry name" value="PBP2_PstS"/>
    <property type="match status" value="1"/>
</dbReference>
<dbReference type="EMBL" id="MVHE01000001">
    <property type="protein sequence ID" value="ORA26607.1"/>
    <property type="molecule type" value="Genomic_DNA"/>
</dbReference>
<evidence type="ECO:0000256" key="5">
    <source>
        <dbReference type="ARBA" id="ARBA00023139"/>
    </source>
</evidence>
<protein>
    <recommendedName>
        <fullName evidence="7">Phosphate-binding protein</fullName>
    </recommendedName>
</protein>
<keyword evidence="4 9" id="KW-0732">Signal</keyword>
<dbReference type="Pfam" id="PF12849">
    <property type="entry name" value="PBP_like_2"/>
    <property type="match status" value="1"/>
</dbReference>
<dbReference type="GO" id="GO:0035435">
    <property type="term" value="P:phosphate ion transmembrane transport"/>
    <property type="evidence" value="ECO:0007669"/>
    <property type="project" value="InterPro"/>
</dbReference>
<feature type="chain" id="PRO_5039464218" description="Phosphate-binding protein" evidence="9">
    <location>
        <begin position="28"/>
        <end position="370"/>
    </location>
</feature>
<comment type="caution">
    <text evidence="11">The sequence shown here is derived from an EMBL/GenBank/DDBJ whole genome shotgun (WGS) entry which is preliminary data.</text>
</comment>
<gene>
    <name evidence="11" type="ORF">BST12_01370</name>
</gene>
<dbReference type="PROSITE" id="PS51257">
    <property type="entry name" value="PROKAR_LIPOPROTEIN"/>
    <property type="match status" value="1"/>
</dbReference>
<evidence type="ECO:0000256" key="1">
    <source>
        <dbReference type="ARBA" id="ARBA00008725"/>
    </source>
</evidence>
<dbReference type="InterPro" id="IPR005673">
    <property type="entry name" value="ABC_phos-bd_PstS"/>
</dbReference>
<dbReference type="GO" id="GO:0043190">
    <property type="term" value="C:ATP-binding cassette (ABC) transporter complex"/>
    <property type="evidence" value="ECO:0007669"/>
    <property type="project" value="InterPro"/>
</dbReference>
<reference evidence="11 12" key="1">
    <citation type="submission" date="2017-02" db="EMBL/GenBank/DDBJ databases">
        <title>The new phylogeny of genus Mycobacterium.</title>
        <authorList>
            <person name="Tortoli E."/>
            <person name="Trovato A."/>
            <person name="Cirillo D.M."/>
        </authorList>
    </citation>
    <scope>NUCLEOTIDE SEQUENCE [LARGE SCALE GENOMIC DNA]</scope>
    <source>
        <strain evidence="11 12">DSM 45057</strain>
    </source>
</reference>
<organism evidence="11 12">
    <name type="scientific">Mycobacterium angelicum</name>
    <dbReference type="NCBI Taxonomy" id="470074"/>
    <lineage>
        <taxon>Bacteria</taxon>
        <taxon>Bacillati</taxon>
        <taxon>Actinomycetota</taxon>
        <taxon>Actinomycetes</taxon>
        <taxon>Mycobacteriales</taxon>
        <taxon>Mycobacteriaceae</taxon>
        <taxon>Mycobacterium</taxon>
    </lineage>
</organism>
<keyword evidence="6" id="KW-0449">Lipoprotein</keyword>
<dbReference type="PANTHER" id="PTHR42996:SF1">
    <property type="entry name" value="PHOSPHATE-BINDING PROTEIN PSTS"/>
    <property type="match status" value="1"/>
</dbReference>
<name>A0A1X0A962_MYCAN</name>
<keyword evidence="2 7" id="KW-0813">Transport</keyword>
<keyword evidence="5" id="KW-0564">Palmitate</keyword>
<evidence type="ECO:0000256" key="8">
    <source>
        <dbReference type="PIRSR" id="PIRSR002756-1"/>
    </source>
</evidence>
<evidence type="ECO:0000256" key="2">
    <source>
        <dbReference type="ARBA" id="ARBA00022448"/>
    </source>
</evidence>
<dbReference type="NCBIfam" id="TIGR00975">
    <property type="entry name" value="3a0107s03"/>
    <property type="match status" value="1"/>
</dbReference>
<evidence type="ECO:0000256" key="6">
    <source>
        <dbReference type="ARBA" id="ARBA00023288"/>
    </source>
</evidence>
<dbReference type="InterPro" id="IPR024370">
    <property type="entry name" value="PBP_domain"/>
</dbReference>
<dbReference type="InterPro" id="IPR050962">
    <property type="entry name" value="Phosphate-bind_PstS"/>
</dbReference>
<feature type="binding site" evidence="8">
    <location>
        <position position="86"/>
    </location>
    <ligand>
        <name>phosphate</name>
        <dbReference type="ChEBI" id="CHEBI:43474"/>
    </ligand>
</feature>
<sequence length="370" mass="38159">MKFNRFGPALSVLGVAVLLLSACGSDNKPTAARAATPSSSPNVWCGGKPTLKAGGSTAQDNAMTRFVKAFERACAGQTLNYTANGSGAGISEFLGGQTDFASSDSPLSMDEYARTEQRCGSPVWNLPMVFGPIAIAYNVTGLTSLNLDGATAAKIFNGAITSWNDPAIAALNSGVGLPAEPIHVVFRSDESGTTENFQRYLDTASGDEWGRGAAKEFKGGVGEGANGSNGAAAAVKGAEGSITYVEWSFARAQQLSVAKVITSAGPEPVALGIDSVGRTISSAWFTREGNDLALDTISFYRPNQPGAYPIVLATYEVVCSKYPDPGVGPAVRAFLQSTMGAGQSGLADNGYVPVPDAFRSRLAAAVNAIS</sequence>
<evidence type="ECO:0000256" key="3">
    <source>
        <dbReference type="ARBA" id="ARBA00022592"/>
    </source>
</evidence>
<dbReference type="PIRSF" id="PIRSF002756">
    <property type="entry name" value="PstS"/>
    <property type="match status" value="1"/>
</dbReference>
<dbReference type="Gene3D" id="3.40.190.10">
    <property type="entry name" value="Periplasmic binding protein-like II"/>
    <property type="match status" value="2"/>
</dbReference>
<dbReference type="GO" id="GO:0042301">
    <property type="term" value="F:phosphate ion binding"/>
    <property type="evidence" value="ECO:0007669"/>
    <property type="project" value="InterPro"/>
</dbReference>
<keyword evidence="3 7" id="KW-0592">Phosphate transport</keyword>
<keyword evidence="12" id="KW-1185">Reference proteome</keyword>
<feature type="binding site" evidence="8">
    <location>
        <begin position="56"/>
        <end position="58"/>
    </location>
    <ligand>
        <name>phosphate</name>
        <dbReference type="ChEBI" id="CHEBI:43474"/>
    </ligand>
</feature>
<dbReference type="SUPFAM" id="SSF53850">
    <property type="entry name" value="Periplasmic binding protein-like II"/>
    <property type="match status" value="1"/>
</dbReference>
<feature type="domain" description="PBP" evidence="10">
    <location>
        <begin position="49"/>
        <end position="336"/>
    </location>
</feature>
<dbReference type="RefSeq" id="WP_083111238.1">
    <property type="nucleotide sequence ID" value="NZ_JACKTS010000031.1"/>
</dbReference>
<evidence type="ECO:0000313" key="11">
    <source>
        <dbReference type="EMBL" id="ORA26607.1"/>
    </source>
</evidence>
<dbReference type="Proteomes" id="UP000192284">
    <property type="component" value="Unassembled WGS sequence"/>
</dbReference>